<proteinExistence type="predicted"/>
<evidence type="ECO:0000313" key="1">
    <source>
        <dbReference type="EMBL" id="CDG04850.1"/>
    </source>
</evidence>
<protein>
    <submittedName>
        <fullName evidence="1">Uncharacterized protein</fullName>
    </submittedName>
</protein>
<evidence type="ECO:0000313" key="2">
    <source>
        <dbReference type="Proteomes" id="UP000015361"/>
    </source>
</evidence>
<sequence length="12" mass="1464">MVQETIIRKNCE</sequence>
<organism evidence="1 2">
    <name type="scientific">Lactococcus lactis subsp. lactis A12</name>
    <dbReference type="NCBI Taxonomy" id="1137134"/>
    <lineage>
        <taxon>Bacteria</taxon>
        <taxon>Bacillati</taxon>
        <taxon>Bacillota</taxon>
        <taxon>Bacilli</taxon>
        <taxon>Lactobacillales</taxon>
        <taxon>Streptococcaceae</taxon>
        <taxon>Lactococcus</taxon>
    </lineage>
</organism>
<reference evidence="1 2" key="1">
    <citation type="journal article" date="2013" name="Appl. Environ. Microbiol.">
        <title>The Carbohydrate Metabolism Signature of Lactococcus lactis Strain A12 Reveals Its Sourdough Ecosystem Origin.</title>
        <authorList>
            <person name="Passerini D."/>
            <person name="Coddeville M."/>
            <person name="Le Bourgeois P."/>
            <person name="Loubiere P."/>
            <person name="Ritzenthaler P."/>
            <person name="Fontagne-Faucher C."/>
            <person name="Daveran-Mingot M.L."/>
            <person name="Cocaign-Bousquet M."/>
        </authorList>
    </citation>
    <scope>NUCLEOTIDE SEQUENCE [LARGE SCALE GENOMIC DNA]</scope>
    <source>
        <strain evidence="1 2">A12</strain>
    </source>
</reference>
<dbReference type="EMBL" id="CBLU010000013">
    <property type="protein sequence ID" value="CDG04850.1"/>
    <property type="molecule type" value="Genomic_DNA"/>
</dbReference>
<comment type="caution">
    <text evidence="1">The sequence shown here is derived from an EMBL/GenBank/DDBJ whole genome shotgun (WGS) entry which is preliminary data.</text>
</comment>
<accession>S6EU87</accession>
<gene>
    <name evidence="1" type="ORF">O9U_02045</name>
</gene>
<dbReference type="Proteomes" id="UP000015361">
    <property type="component" value="Unassembled WGS sequence"/>
</dbReference>
<name>S6EU87_LACLL</name>